<keyword evidence="1" id="KW-0472">Membrane</keyword>
<dbReference type="Proteomes" id="UP001175227">
    <property type="component" value="Unassembled WGS sequence"/>
</dbReference>
<evidence type="ECO:0000313" key="2">
    <source>
        <dbReference type="EMBL" id="KAK0475275.1"/>
    </source>
</evidence>
<proteinExistence type="predicted"/>
<protein>
    <submittedName>
        <fullName evidence="2">Uncharacterized protein</fullName>
    </submittedName>
</protein>
<name>A0AA39UE37_9AGAR</name>
<comment type="caution">
    <text evidence="2">The sequence shown here is derived from an EMBL/GenBank/DDBJ whole genome shotgun (WGS) entry which is preliminary data.</text>
</comment>
<keyword evidence="1" id="KW-0812">Transmembrane</keyword>
<keyword evidence="1" id="KW-1133">Transmembrane helix</keyword>
<gene>
    <name evidence="2" type="ORF">IW261DRAFT_1496744</name>
</gene>
<dbReference type="AlphaFoldDB" id="A0AA39UE37"/>
<sequence>MSGRSFFNVCNIMMAILVLRMGLSCLLLLDLLRTFCHRLHRLVQTKGTLSATSLFMVSVTRHASFVLRYRPIWIGACSFWHTCSALFE</sequence>
<keyword evidence="3" id="KW-1185">Reference proteome</keyword>
<evidence type="ECO:0000256" key="1">
    <source>
        <dbReference type="SAM" id="Phobius"/>
    </source>
</evidence>
<organism evidence="2 3">
    <name type="scientific">Armillaria novae-zelandiae</name>
    <dbReference type="NCBI Taxonomy" id="153914"/>
    <lineage>
        <taxon>Eukaryota</taxon>
        <taxon>Fungi</taxon>
        <taxon>Dikarya</taxon>
        <taxon>Basidiomycota</taxon>
        <taxon>Agaricomycotina</taxon>
        <taxon>Agaricomycetes</taxon>
        <taxon>Agaricomycetidae</taxon>
        <taxon>Agaricales</taxon>
        <taxon>Marasmiineae</taxon>
        <taxon>Physalacriaceae</taxon>
        <taxon>Armillaria</taxon>
    </lineage>
</organism>
<dbReference type="EMBL" id="JAUEPR010000024">
    <property type="protein sequence ID" value="KAK0475275.1"/>
    <property type="molecule type" value="Genomic_DNA"/>
</dbReference>
<reference evidence="2" key="1">
    <citation type="submission" date="2023-06" db="EMBL/GenBank/DDBJ databases">
        <authorList>
            <consortium name="Lawrence Berkeley National Laboratory"/>
            <person name="Ahrendt S."/>
            <person name="Sahu N."/>
            <person name="Indic B."/>
            <person name="Wong-Bajracharya J."/>
            <person name="Merenyi Z."/>
            <person name="Ke H.-M."/>
            <person name="Monk M."/>
            <person name="Kocsube S."/>
            <person name="Drula E."/>
            <person name="Lipzen A."/>
            <person name="Balint B."/>
            <person name="Henrissat B."/>
            <person name="Andreopoulos B."/>
            <person name="Martin F.M."/>
            <person name="Harder C.B."/>
            <person name="Rigling D."/>
            <person name="Ford K.L."/>
            <person name="Foster G.D."/>
            <person name="Pangilinan J."/>
            <person name="Papanicolaou A."/>
            <person name="Barry K."/>
            <person name="LaButti K."/>
            <person name="Viragh M."/>
            <person name="Koriabine M."/>
            <person name="Yan M."/>
            <person name="Riley R."/>
            <person name="Champramary S."/>
            <person name="Plett K.L."/>
            <person name="Tsai I.J."/>
            <person name="Slot J."/>
            <person name="Sipos G."/>
            <person name="Plett J."/>
            <person name="Nagy L.G."/>
            <person name="Grigoriev I.V."/>
        </authorList>
    </citation>
    <scope>NUCLEOTIDE SEQUENCE</scope>
    <source>
        <strain evidence="2">ICMP 16352</strain>
    </source>
</reference>
<accession>A0AA39UE37</accession>
<feature type="transmembrane region" description="Helical" evidence="1">
    <location>
        <begin position="12"/>
        <end position="32"/>
    </location>
</feature>
<evidence type="ECO:0000313" key="3">
    <source>
        <dbReference type="Proteomes" id="UP001175227"/>
    </source>
</evidence>